<sequence length="796" mass="91306">MISLHLPIHKRLFRNRSHALQTMIISNLFILLIPLAMGVFLYAKVENSLEKSTNRSNEAMLEQLRLTLDNKLSEVDLLARQVVFDPKLDYMLKIQGHPNSADRYQFVEFMRDKLARYRNMTSSFIFDYFVYFSRSDTIIKSDQLTDSHTFYETNYTFKDQSYEQWKTGMLESTHQSAYLPVTSLSRGLNPLASLEVIPGDVIVYEQTLPVSSPSDHLGNFIVLIDVNEIKAMFAQLESASNSDIYILDNNGQTIMSTGSALFPADLLKRMDQTNAPFAYKMGGVDQMVSFVSSQKAGFRYVSITPNNVFMKQVNQIQSWSLGLFLLCLIAGLLAVVAGVYRSYKPLHATIHAIMRGKAIHGRSFYNEYEFIRQTFEGSIHEEKHLRNTLTRQTPFIRANYLSRLLHGYMDVDLSSESEESLHFMNLNFISDRFAVFLVKIEDVHLFSDEDEEKWARARFVVTNIGIDLIGPPQKGYVVELERDRLAFLINLDKERRNEEAVIHDIVQSLYEILSKKFKIGITIAAGGVHEGPKAIRNSYPEALAALEYRLILGKNAIIYFQDLASTKQHYYYPLEIEIQLTNFVRSGDTDNAGKLLDKIYEMNFSSSHFTPEMGKCLFFNIISTFLKIMNSTNMNQLEELGEDFDPIKAVFTYTTAEGMQRKTKELYDTLTRSFNVERSDHRTQLLHDILAYVELMLGDSNLGLAMIAEHFRMTPPYISTFFKKNQGQNLIDYITQKRMKAAKQLMDNKDLTIAQIAQLVGYNNDVVFIRGFKKLEGITPGKYRETIVPDAISLNE</sequence>
<dbReference type="PROSITE" id="PS01124">
    <property type="entry name" value="HTH_ARAC_FAMILY_2"/>
    <property type="match status" value="1"/>
</dbReference>
<gene>
    <name evidence="6" type="primary">ytdP_1</name>
    <name evidence="6" type="ORF">PghCCS26_03100</name>
</gene>
<dbReference type="PANTHER" id="PTHR43280">
    <property type="entry name" value="ARAC-FAMILY TRANSCRIPTIONAL REGULATOR"/>
    <property type="match status" value="1"/>
</dbReference>
<dbReference type="SMART" id="SM00342">
    <property type="entry name" value="HTH_ARAC"/>
    <property type="match status" value="1"/>
</dbReference>
<dbReference type="PANTHER" id="PTHR43280:SF2">
    <property type="entry name" value="HTH-TYPE TRANSCRIPTIONAL REGULATOR EXSA"/>
    <property type="match status" value="1"/>
</dbReference>
<protein>
    <submittedName>
        <fullName evidence="6">HTH-type transcriptional regulator YtdP</fullName>
    </submittedName>
</protein>
<dbReference type="Gene3D" id="1.10.10.60">
    <property type="entry name" value="Homeodomain-like"/>
    <property type="match status" value="2"/>
</dbReference>
<evidence type="ECO:0000256" key="4">
    <source>
        <dbReference type="SAM" id="Phobius"/>
    </source>
</evidence>
<keyword evidence="4" id="KW-0472">Membrane</keyword>
<proteinExistence type="predicted"/>
<feature type="domain" description="HTH araC/xylS-type" evidence="5">
    <location>
        <begin position="687"/>
        <end position="786"/>
    </location>
</feature>
<dbReference type="Pfam" id="PF12833">
    <property type="entry name" value="HTH_18"/>
    <property type="match status" value="1"/>
</dbReference>
<dbReference type="EMBL" id="BTCL01000001">
    <property type="protein sequence ID" value="GMK43183.1"/>
    <property type="molecule type" value="Genomic_DNA"/>
</dbReference>
<dbReference type="PROSITE" id="PS00041">
    <property type="entry name" value="HTH_ARAC_FAMILY_1"/>
    <property type="match status" value="1"/>
</dbReference>
<name>A0ABQ6NDT2_9BACL</name>
<dbReference type="InterPro" id="IPR018062">
    <property type="entry name" value="HTH_AraC-typ_CS"/>
</dbReference>
<feature type="transmembrane region" description="Helical" evidence="4">
    <location>
        <begin position="319"/>
        <end position="340"/>
    </location>
</feature>
<keyword evidence="4" id="KW-1133">Transmembrane helix</keyword>
<keyword evidence="2" id="KW-0238">DNA-binding</keyword>
<keyword evidence="4" id="KW-0812">Transmembrane</keyword>
<comment type="caution">
    <text evidence="6">The sequence shown here is derived from an EMBL/GenBank/DDBJ whole genome shotgun (WGS) entry which is preliminary data.</text>
</comment>
<dbReference type="Proteomes" id="UP001285921">
    <property type="component" value="Unassembled WGS sequence"/>
</dbReference>
<keyword evidence="7" id="KW-1185">Reference proteome</keyword>
<feature type="transmembrane region" description="Helical" evidence="4">
    <location>
        <begin position="20"/>
        <end position="43"/>
    </location>
</feature>
<dbReference type="InterPro" id="IPR041522">
    <property type="entry name" value="CdaR_GGDEF"/>
</dbReference>
<evidence type="ECO:0000313" key="7">
    <source>
        <dbReference type="Proteomes" id="UP001285921"/>
    </source>
</evidence>
<evidence type="ECO:0000259" key="5">
    <source>
        <dbReference type="PROSITE" id="PS01124"/>
    </source>
</evidence>
<dbReference type="Pfam" id="PF17853">
    <property type="entry name" value="GGDEF_2"/>
    <property type="match status" value="1"/>
</dbReference>
<evidence type="ECO:0000256" key="2">
    <source>
        <dbReference type="ARBA" id="ARBA00023125"/>
    </source>
</evidence>
<evidence type="ECO:0000256" key="3">
    <source>
        <dbReference type="ARBA" id="ARBA00023163"/>
    </source>
</evidence>
<organism evidence="6 7">
    <name type="scientific">Paenibacillus glycanilyticus</name>
    <dbReference type="NCBI Taxonomy" id="126569"/>
    <lineage>
        <taxon>Bacteria</taxon>
        <taxon>Bacillati</taxon>
        <taxon>Bacillota</taxon>
        <taxon>Bacilli</taxon>
        <taxon>Bacillales</taxon>
        <taxon>Paenibacillaceae</taxon>
        <taxon>Paenibacillus</taxon>
    </lineage>
</organism>
<evidence type="ECO:0000256" key="1">
    <source>
        <dbReference type="ARBA" id="ARBA00023015"/>
    </source>
</evidence>
<keyword evidence="1" id="KW-0805">Transcription regulation</keyword>
<keyword evidence="3" id="KW-0804">Transcription</keyword>
<accession>A0ABQ6NDT2</accession>
<evidence type="ECO:0000313" key="6">
    <source>
        <dbReference type="EMBL" id="GMK43183.1"/>
    </source>
</evidence>
<reference evidence="6 7" key="1">
    <citation type="submission" date="2023-05" db="EMBL/GenBank/DDBJ databases">
        <title>Draft genome of Paenibacillus sp. CCS26.</title>
        <authorList>
            <person name="Akita H."/>
            <person name="Shinto Y."/>
            <person name="Kimura Z."/>
        </authorList>
    </citation>
    <scope>NUCLEOTIDE SEQUENCE [LARGE SCALE GENOMIC DNA]</scope>
    <source>
        <strain evidence="6 7">CCS26</strain>
    </source>
</reference>
<dbReference type="InterPro" id="IPR009057">
    <property type="entry name" value="Homeodomain-like_sf"/>
</dbReference>
<dbReference type="RefSeq" id="WP_317978564.1">
    <property type="nucleotide sequence ID" value="NZ_BTCL01000001.1"/>
</dbReference>
<dbReference type="SUPFAM" id="SSF46689">
    <property type="entry name" value="Homeodomain-like"/>
    <property type="match status" value="1"/>
</dbReference>
<dbReference type="InterPro" id="IPR018060">
    <property type="entry name" value="HTH_AraC"/>
</dbReference>